<accession>A0A841MRW1</accession>
<proteinExistence type="predicted"/>
<dbReference type="AlphaFoldDB" id="A0A841MRW1"/>
<name>A0A841MRW1_9BACT</name>
<evidence type="ECO:0000313" key="1">
    <source>
        <dbReference type="EMBL" id="MBB6326886.1"/>
    </source>
</evidence>
<dbReference type="Proteomes" id="UP000588604">
    <property type="component" value="Unassembled WGS sequence"/>
</dbReference>
<keyword evidence="2" id="KW-1185">Reference proteome</keyword>
<reference evidence="1 2" key="1">
    <citation type="submission" date="2020-08" db="EMBL/GenBank/DDBJ databases">
        <title>Genomic Encyclopedia of Type Strains, Phase IV (KMG-IV): sequencing the most valuable type-strain genomes for metagenomic binning, comparative biology and taxonomic classification.</title>
        <authorList>
            <person name="Goeker M."/>
        </authorList>
    </citation>
    <scope>NUCLEOTIDE SEQUENCE [LARGE SCALE GENOMIC DNA]</scope>
    <source>
        <strain evidence="1 2">DSM 102044</strain>
    </source>
</reference>
<evidence type="ECO:0000313" key="2">
    <source>
        <dbReference type="Proteomes" id="UP000588604"/>
    </source>
</evidence>
<sequence>MLIIAELIPKTFASANICASYLRESAGVKENLFSH</sequence>
<gene>
    <name evidence="1" type="ORF">FHS59_002514</name>
</gene>
<organism evidence="1 2">
    <name type="scientific">Algoriphagus iocasae</name>
    <dbReference type="NCBI Taxonomy" id="1836499"/>
    <lineage>
        <taxon>Bacteria</taxon>
        <taxon>Pseudomonadati</taxon>
        <taxon>Bacteroidota</taxon>
        <taxon>Cytophagia</taxon>
        <taxon>Cytophagales</taxon>
        <taxon>Cyclobacteriaceae</taxon>
        <taxon>Algoriphagus</taxon>
    </lineage>
</organism>
<dbReference type="EMBL" id="JACIJO010000002">
    <property type="protein sequence ID" value="MBB6326886.1"/>
    <property type="molecule type" value="Genomic_DNA"/>
</dbReference>
<comment type="caution">
    <text evidence="1">The sequence shown here is derived from an EMBL/GenBank/DDBJ whole genome shotgun (WGS) entry which is preliminary data.</text>
</comment>
<protein>
    <submittedName>
        <fullName evidence="1">Uncharacterized protein</fullName>
    </submittedName>
</protein>